<evidence type="ECO:0000313" key="3">
    <source>
        <dbReference type="Proteomes" id="UP000001887"/>
    </source>
</evidence>
<evidence type="ECO:0000256" key="1">
    <source>
        <dbReference type="SAM" id="MobiDB-lite"/>
    </source>
</evidence>
<dbReference type="Proteomes" id="UP000001887">
    <property type="component" value="Chromosome"/>
</dbReference>
<name>D2R229_PIRSD</name>
<feature type="compositionally biased region" description="Pro residues" evidence="1">
    <location>
        <begin position="48"/>
        <end position="70"/>
    </location>
</feature>
<accession>D2R229</accession>
<dbReference type="AlphaFoldDB" id="D2R229"/>
<dbReference type="InterPro" id="IPR029058">
    <property type="entry name" value="AB_hydrolase_fold"/>
</dbReference>
<protein>
    <recommendedName>
        <fullName evidence="4">Serine aminopeptidase S33 domain-containing protein</fullName>
    </recommendedName>
</protein>
<feature type="region of interest" description="Disordered" evidence="1">
    <location>
        <begin position="44"/>
        <end position="85"/>
    </location>
</feature>
<dbReference type="eggNOG" id="COG1073">
    <property type="taxonomic scope" value="Bacteria"/>
</dbReference>
<dbReference type="KEGG" id="psl:Psta_3986"/>
<organism evidence="2 3">
    <name type="scientific">Pirellula staleyi (strain ATCC 27377 / DSM 6068 / ICPB 4128)</name>
    <name type="common">Pirella staleyi</name>
    <dbReference type="NCBI Taxonomy" id="530564"/>
    <lineage>
        <taxon>Bacteria</taxon>
        <taxon>Pseudomonadati</taxon>
        <taxon>Planctomycetota</taxon>
        <taxon>Planctomycetia</taxon>
        <taxon>Pirellulales</taxon>
        <taxon>Pirellulaceae</taxon>
        <taxon>Pirellula</taxon>
    </lineage>
</organism>
<reference evidence="2 3" key="1">
    <citation type="journal article" date="2009" name="Stand. Genomic Sci.">
        <title>Complete genome sequence of Pirellula staleyi type strain (ATCC 27377).</title>
        <authorList>
            <person name="Clum A."/>
            <person name="Tindall B.J."/>
            <person name="Sikorski J."/>
            <person name="Ivanova N."/>
            <person name="Mavrommatis K."/>
            <person name="Lucas S."/>
            <person name="Glavina del Rio T."/>
            <person name="Nolan M."/>
            <person name="Chen F."/>
            <person name="Tice H."/>
            <person name="Pitluck S."/>
            <person name="Cheng J.F."/>
            <person name="Chertkov O."/>
            <person name="Brettin T."/>
            <person name="Han C."/>
            <person name="Detter J.C."/>
            <person name="Kuske C."/>
            <person name="Bruce D."/>
            <person name="Goodwin L."/>
            <person name="Ovchinikova G."/>
            <person name="Pati A."/>
            <person name="Mikhailova N."/>
            <person name="Chen A."/>
            <person name="Palaniappan K."/>
            <person name="Land M."/>
            <person name="Hauser L."/>
            <person name="Chang Y.J."/>
            <person name="Jeffries C.D."/>
            <person name="Chain P."/>
            <person name="Rohde M."/>
            <person name="Goker M."/>
            <person name="Bristow J."/>
            <person name="Eisen J.A."/>
            <person name="Markowitz V."/>
            <person name="Hugenholtz P."/>
            <person name="Kyrpides N.C."/>
            <person name="Klenk H.P."/>
            <person name="Lapidus A."/>
        </authorList>
    </citation>
    <scope>NUCLEOTIDE SEQUENCE [LARGE SCALE GENOMIC DNA]</scope>
    <source>
        <strain evidence="3">ATCC 27377 / DSM 6068 / ICPB 4128</strain>
    </source>
</reference>
<dbReference type="Gene3D" id="3.40.50.1820">
    <property type="entry name" value="alpha/beta hydrolase"/>
    <property type="match status" value="1"/>
</dbReference>
<dbReference type="OrthoDB" id="282214at2"/>
<dbReference type="EMBL" id="CP001848">
    <property type="protein sequence ID" value="ADB18640.1"/>
    <property type="molecule type" value="Genomic_DNA"/>
</dbReference>
<dbReference type="SUPFAM" id="SSF53474">
    <property type="entry name" value="alpha/beta-Hydrolases"/>
    <property type="match status" value="1"/>
</dbReference>
<keyword evidence="3" id="KW-1185">Reference proteome</keyword>
<dbReference type="HOGENOM" id="CLU_766945_0_0_0"/>
<feature type="compositionally biased region" description="Basic and acidic residues" evidence="1">
    <location>
        <begin position="74"/>
        <end position="85"/>
    </location>
</feature>
<evidence type="ECO:0008006" key="4">
    <source>
        <dbReference type="Google" id="ProtNLM"/>
    </source>
</evidence>
<sequence length="361" mass="39553">MPSPRRGTPNDGISLDRDLQPLISRRAAVVSLAAICAATAESLAQAPAVPPTRPQPMPPKAAPPVVPKQPVPGKKGEEEKPAEPEDISLETKDGVILRCTYYAGKLGKKAVPVMMLHGWEGQRSDYRNMALYVQSLGHAVVTVDLRGHGQSMQARLPTGDTRELNREMFRARDLEAMVLDVEAVKKFLVKKNNDGDLNVEALTIIAADFSCIVAMRWSVVDWNAPLLPSFKQGQDVKALVLLSPLQTFKGLTNRDAMAHPVIRGKLSTMIAAGNQNTKSLADAKRLHGILQTHHIKPPTDPDERRKKLDLFLMTPDTSLQGAELLGPGLDTPRAVANFIELRLVAKLDEYSWSERINPLGQ</sequence>
<dbReference type="STRING" id="530564.Psta_3986"/>
<evidence type="ECO:0000313" key="2">
    <source>
        <dbReference type="EMBL" id="ADB18640.1"/>
    </source>
</evidence>
<gene>
    <name evidence="2" type="ordered locus">Psta_3986</name>
</gene>
<proteinExistence type="predicted"/>